<protein>
    <submittedName>
        <fullName evidence="1">Uncharacterized protein</fullName>
    </submittedName>
</protein>
<gene>
    <name evidence="1" type="ORF">HPB47_004150</name>
</gene>
<dbReference type="Proteomes" id="UP000805193">
    <property type="component" value="Unassembled WGS sequence"/>
</dbReference>
<proteinExistence type="predicted"/>
<dbReference type="EMBL" id="JABSTQ010010631">
    <property type="protein sequence ID" value="KAG0419385.1"/>
    <property type="molecule type" value="Genomic_DNA"/>
</dbReference>
<evidence type="ECO:0000313" key="2">
    <source>
        <dbReference type="Proteomes" id="UP000805193"/>
    </source>
</evidence>
<name>A0AC60PGH5_IXOPE</name>
<reference evidence="1 2" key="1">
    <citation type="journal article" date="2020" name="Cell">
        <title>Large-Scale Comparative Analyses of Tick Genomes Elucidate Their Genetic Diversity and Vector Capacities.</title>
        <authorList>
            <consortium name="Tick Genome and Microbiome Consortium (TIGMIC)"/>
            <person name="Jia N."/>
            <person name="Wang J."/>
            <person name="Shi W."/>
            <person name="Du L."/>
            <person name="Sun Y."/>
            <person name="Zhan W."/>
            <person name="Jiang J.F."/>
            <person name="Wang Q."/>
            <person name="Zhang B."/>
            <person name="Ji P."/>
            <person name="Bell-Sakyi L."/>
            <person name="Cui X.M."/>
            <person name="Yuan T.T."/>
            <person name="Jiang B.G."/>
            <person name="Yang W.F."/>
            <person name="Lam T.T."/>
            <person name="Chang Q.C."/>
            <person name="Ding S.J."/>
            <person name="Wang X.J."/>
            <person name="Zhu J.G."/>
            <person name="Ruan X.D."/>
            <person name="Zhao L."/>
            <person name="Wei J.T."/>
            <person name="Ye R.Z."/>
            <person name="Que T.C."/>
            <person name="Du C.H."/>
            <person name="Zhou Y.H."/>
            <person name="Cheng J.X."/>
            <person name="Dai P.F."/>
            <person name="Guo W.B."/>
            <person name="Han X.H."/>
            <person name="Huang E.J."/>
            <person name="Li L.F."/>
            <person name="Wei W."/>
            <person name="Gao Y.C."/>
            <person name="Liu J.Z."/>
            <person name="Shao H.Z."/>
            <person name="Wang X."/>
            <person name="Wang C.C."/>
            <person name="Yang T.C."/>
            <person name="Huo Q.B."/>
            <person name="Li W."/>
            <person name="Chen H.Y."/>
            <person name="Chen S.E."/>
            <person name="Zhou L.G."/>
            <person name="Ni X.B."/>
            <person name="Tian J.H."/>
            <person name="Sheng Y."/>
            <person name="Liu T."/>
            <person name="Pan Y.S."/>
            <person name="Xia L.Y."/>
            <person name="Li J."/>
            <person name="Zhao F."/>
            <person name="Cao W.C."/>
        </authorList>
    </citation>
    <scope>NUCLEOTIDE SEQUENCE [LARGE SCALE GENOMIC DNA]</scope>
    <source>
        <strain evidence="1">Iper-2018</strain>
    </source>
</reference>
<organism evidence="1 2">
    <name type="scientific">Ixodes persulcatus</name>
    <name type="common">Taiga tick</name>
    <dbReference type="NCBI Taxonomy" id="34615"/>
    <lineage>
        <taxon>Eukaryota</taxon>
        <taxon>Metazoa</taxon>
        <taxon>Ecdysozoa</taxon>
        <taxon>Arthropoda</taxon>
        <taxon>Chelicerata</taxon>
        <taxon>Arachnida</taxon>
        <taxon>Acari</taxon>
        <taxon>Parasitiformes</taxon>
        <taxon>Ixodida</taxon>
        <taxon>Ixodoidea</taxon>
        <taxon>Ixodidae</taxon>
        <taxon>Ixodinae</taxon>
        <taxon>Ixodes</taxon>
    </lineage>
</organism>
<comment type="caution">
    <text evidence="1">The sequence shown here is derived from an EMBL/GenBank/DDBJ whole genome shotgun (WGS) entry which is preliminary data.</text>
</comment>
<sequence length="121" mass="13045">MNCFLKPFVEDMNRLSSAGFAWTNPSGYTRHTRVFPGPCSVDTVARAMVMNMTQFNGAHGCACCERMGVRHVVLLHPASNTACMVPRSGQVAGLRRQSKPRGPEARQSSSMVGRSCGLVAG</sequence>
<keyword evidence="2" id="KW-1185">Reference proteome</keyword>
<accession>A0AC60PGH5</accession>
<evidence type="ECO:0000313" key="1">
    <source>
        <dbReference type="EMBL" id="KAG0419385.1"/>
    </source>
</evidence>